<evidence type="ECO:0000256" key="8">
    <source>
        <dbReference type="ARBA" id="ARBA00022771"/>
    </source>
</evidence>
<evidence type="ECO:0000256" key="11">
    <source>
        <dbReference type="ARBA" id="ARBA00022881"/>
    </source>
</evidence>
<evidence type="ECO:0000256" key="1">
    <source>
        <dbReference type="ARBA" id="ARBA00004496"/>
    </source>
</evidence>
<dbReference type="Gene3D" id="1.20.1580.10">
    <property type="entry name" value="ABC transporter ATPase like domain"/>
    <property type="match status" value="2"/>
</dbReference>
<keyword evidence="2 14" id="KW-0963">Cytoplasm</keyword>
<keyword evidence="9 14" id="KW-0862">Zinc</keyword>
<dbReference type="GO" id="GO:0003677">
    <property type="term" value="F:DNA binding"/>
    <property type="evidence" value="ECO:0007669"/>
    <property type="project" value="UniProtKB-UniRule"/>
</dbReference>
<keyword evidence="10 14" id="KW-0067">ATP-binding</keyword>
<dbReference type="Gene3D" id="1.10.8.280">
    <property type="entry name" value="ABC transporter ATPase domain-like"/>
    <property type="match status" value="1"/>
</dbReference>
<dbReference type="CDD" id="cd03271">
    <property type="entry name" value="ABC_UvrA_II"/>
    <property type="match status" value="1"/>
</dbReference>
<dbReference type="InterPro" id="IPR017871">
    <property type="entry name" value="ABC_transporter-like_CS"/>
</dbReference>
<evidence type="ECO:0000313" key="16">
    <source>
        <dbReference type="EMBL" id="EGG42159.1"/>
    </source>
</evidence>
<organism evidence="16">
    <name type="scientific">Candidatus Nitrosarchaeum limnium SFB1</name>
    <dbReference type="NCBI Taxonomy" id="886738"/>
    <lineage>
        <taxon>Archaea</taxon>
        <taxon>Nitrososphaerota</taxon>
        <taxon>Nitrososphaeria</taxon>
        <taxon>Nitrosopumilales</taxon>
        <taxon>Nitrosopumilaceae</taxon>
        <taxon>Nitrosarchaeum</taxon>
    </lineage>
</organism>
<evidence type="ECO:0000256" key="3">
    <source>
        <dbReference type="ARBA" id="ARBA00022723"/>
    </source>
</evidence>
<dbReference type="NCBIfam" id="TIGR00630">
    <property type="entry name" value="uvra"/>
    <property type="match status" value="1"/>
</dbReference>
<dbReference type="GO" id="GO:0005737">
    <property type="term" value="C:cytoplasm"/>
    <property type="evidence" value="ECO:0007669"/>
    <property type="project" value="UniProtKB-SubCell"/>
</dbReference>
<evidence type="ECO:0000256" key="6">
    <source>
        <dbReference type="ARBA" id="ARBA00022763"/>
    </source>
</evidence>
<dbReference type="Proteomes" id="UP000004348">
    <property type="component" value="Chromosome"/>
</dbReference>
<dbReference type="PATRIC" id="fig|886738.10.peg.889"/>
<sequence>MAENKLKIRGARHHNLKNIDVDIPKNKLVVISGLSGSGKSTLAFDTIYAEGQRRYVESLSAYARQFLEMMDKPDVDSIEGLSPAISIQQKTTSKNPRSTVGTTTEIYDYMRLLFARIGIPYCTNCSRKISSQSVETICDSILKDFIGQKILILSPIIQRKKGTYEKLFEQIKKDGYSRIRLDGEILSLDGEFPILDKQKWHNIEIVVDRIQTEKSERSRLFEAIQTAIKASKGDVMISSDKSEKIFSQNNACPYCGLTIGELEPRTFSFNSPFGMCKACNGLGVKMEFDADLVIPDKSKSILEGAIVPWSGRFSAFRKQALRAVGKKFGFDLMTPIEKISPKHLRIILHGSNDLIDFKYQSKSGDSSWQYTDAFEGVLVNLQRSFMETDSESKREWLKQFMRDTPCTSCNGKKLKPESLAVKINDKGIMDVCDLSIDQCYDFFATLKLTENEQYIARDVLKEIKERLEFLMNVGLNYLTLNRLSSTLSGGESQRIRLATQIGSNLTGVLYVLDEPTIGLHQRDNERLIKTLTKLRNLGNTVIVVEHDEEIMRNSDWILDLGPGAGVHGGNVVFEGTINQILKSTKSVTGNYLKNNSLINLGEKIRNRSGSLIVKGAAENNLKNIDVEIPLGLFVSVTGVSGSGKSTLINDILLKSLESHFYSTTVKPGRHTEIIGLENIDKVIAIDQSPIGRTPRSNPATYIGVFTHIRELYANTELSKERGYSMGQFSFNVADGRCFACDGDGVKQIEMQFLSDVYVKCDECKGKRYNSETLSVLYKGKNISDILDMTVFEALEFFENIPSIKRKLQTIFDVGLGYIKLGQSSTTLSGGEAQRVKLASELSKRGTGKTFYILDEPTTGLHFADVQKLLDVLNRLVNLGNTVLVIEHNLDVIKNSDWLIDLGPEGGDEGGQIVTVGTPEQVAKSPGSYTGKYLKKLLYTK</sequence>
<dbReference type="InterPro" id="IPR003439">
    <property type="entry name" value="ABC_transporter-like_ATP-bd"/>
</dbReference>
<keyword evidence="5 14" id="KW-0547">Nucleotide-binding</keyword>
<dbReference type="PANTHER" id="PTHR43152">
    <property type="entry name" value="UVRABC SYSTEM PROTEIN A"/>
    <property type="match status" value="1"/>
</dbReference>
<dbReference type="STRING" id="886738.Nlim_0805"/>
<keyword evidence="4 14" id="KW-0677">Repeat</keyword>
<gene>
    <name evidence="14" type="primary">uvrA</name>
    <name evidence="16" type="ORF">Nlim_0805</name>
</gene>
<comment type="function">
    <text evidence="14">The UvrABC repair system catalyzes the recognition and processing of DNA lesions. UvrA is an ATPase and a DNA-binding protein. A damage recognition complex composed of 2 UvrA and 2 UvrB subunits scans DNA for abnormalities. When the presence of a lesion has been verified by UvrB, the UvrA molecules dissociate.</text>
</comment>
<proteinExistence type="inferred from homology"/>
<reference evidence="16" key="1">
    <citation type="journal article" date="2011" name="PLoS ONE">
        <title>Genome of a low-salinity ammonia-oxidizing archaeon determined by single-cell and metagenomic analysis.</title>
        <authorList>
            <person name="Blainey P.C."/>
            <person name="Mosier A.C."/>
            <person name="Potanina A."/>
            <person name="Francis C.A."/>
            <person name="Quake S.R."/>
        </authorList>
    </citation>
    <scope>NUCLEOTIDE SEQUENCE [LARGE SCALE GENOMIC DNA]</scope>
    <source>
        <strain evidence="16">SFB1</strain>
    </source>
</reference>
<protein>
    <recommendedName>
        <fullName evidence="14">UvrABC system protein A</fullName>
        <shortName evidence="14">UvrA protein</shortName>
    </recommendedName>
    <alternativeName>
        <fullName evidence="14">Excinuclease ABC subunit A</fullName>
    </alternativeName>
</protein>
<dbReference type="InterPro" id="IPR027417">
    <property type="entry name" value="P-loop_NTPase"/>
</dbReference>
<dbReference type="Pfam" id="PF17755">
    <property type="entry name" value="UvrA_DNA-bind"/>
    <property type="match status" value="1"/>
</dbReference>
<comment type="subunit">
    <text evidence="14">Forms a heterotetramer with UvrB during the search for lesions.</text>
</comment>
<accession>F3KJZ2</accession>
<keyword evidence="13 14" id="KW-0234">DNA repair</keyword>
<name>F3KJZ2_9ARCH</name>
<dbReference type="EMBL" id="AEGP01000033">
    <property type="protein sequence ID" value="EGG42159.1"/>
    <property type="molecule type" value="Genomic_DNA"/>
</dbReference>
<feature type="domain" description="ABC transporter" evidence="15">
    <location>
        <begin position="604"/>
        <end position="934"/>
    </location>
</feature>
<dbReference type="GO" id="GO:0005524">
    <property type="term" value="F:ATP binding"/>
    <property type="evidence" value="ECO:0007669"/>
    <property type="project" value="UniProtKB-UniRule"/>
</dbReference>
<comment type="subcellular location">
    <subcellularLocation>
        <location evidence="1 14">Cytoplasm</location>
    </subcellularLocation>
</comment>
<evidence type="ECO:0000256" key="10">
    <source>
        <dbReference type="ARBA" id="ARBA00022840"/>
    </source>
</evidence>
<keyword evidence="14" id="KW-0742">SOS response</keyword>
<dbReference type="InterPro" id="IPR013815">
    <property type="entry name" value="ATP_grasp_subdomain_1"/>
</dbReference>
<evidence type="ECO:0000256" key="14">
    <source>
        <dbReference type="HAMAP-Rule" id="MF_00205"/>
    </source>
</evidence>
<dbReference type="GO" id="GO:0008270">
    <property type="term" value="F:zinc ion binding"/>
    <property type="evidence" value="ECO:0007669"/>
    <property type="project" value="UniProtKB-UniRule"/>
</dbReference>
<dbReference type="PROSITE" id="PS00211">
    <property type="entry name" value="ABC_TRANSPORTER_1"/>
    <property type="match status" value="2"/>
</dbReference>
<keyword evidence="8 14" id="KW-0863">Zinc-finger</keyword>
<dbReference type="SUPFAM" id="SSF52540">
    <property type="entry name" value="P-loop containing nucleoside triphosphate hydrolases"/>
    <property type="match status" value="2"/>
</dbReference>
<dbReference type="HAMAP" id="MF_00205">
    <property type="entry name" value="UvrA"/>
    <property type="match status" value="1"/>
</dbReference>
<evidence type="ECO:0000256" key="4">
    <source>
        <dbReference type="ARBA" id="ARBA00022737"/>
    </source>
</evidence>
<keyword evidence="12 14" id="KW-0238">DNA-binding</keyword>
<dbReference type="GO" id="GO:0009380">
    <property type="term" value="C:excinuclease repair complex"/>
    <property type="evidence" value="ECO:0007669"/>
    <property type="project" value="InterPro"/>
</dbReference>
<dbReference type="GO" id="GO:0016887">
    <property type="term" value="F:ATP hydrolysis activity"/>
    <property type="evidence" value="ECO:0007669"/>
    <property type="project" value="InterPro"/>
</dbReference>
<evidence type="ECO:0000256" key="12">
    <source>
        <dbReference type="ARBA" id="ARBA00023125"/>
    </source>
</evidence>
<feature type="zinc finger region" description="C4-type" evidence="14">
    <location>
        <begin position="252"/>
        <end position="279"/>
    </location>
</feature>
<keyword evidence="11 14" id="KW-0267">Excision nuclease</keyword>
<dbReference type="Gene3D" id="3.30.1490.20">
    <property type="entry name" value="ATP-grasp fold, A domain"/>
    <property type="match status" value="1"/>
</dbReference>
<dbReference type="Gene3D" id="3.40.50.300">
    <property type="entry name" value="P-loop containing nucleotide triphosphate hydrolases"/>
    <property type="match status" value="2"/>
</dbReference>
<feature type="zinc finger region" description="C4-type" evidence="14">
    <location>
        <begin position="737"/>
        <end position="763"/>
    </location>
</feature>
<feature type="binding site" evidence="14">
    <location>
        <begin position="638"/>
        <end position="645"/>
    </location>
    <ligand>
        <name>ATP</name>
        <dbReference type="ChEBI" id="CHEBI:30616"/>
    </ligand>
</feature>
<feature type="binding site" evidence="14">
    <location>
        <begin position="33"/>
        <end position="40"/>
    </location>
    <ligand>
        <name>ATP</name>
        <dbReference type="ChEBI" id="CHEBI:30616"/>
    </ligand>
</feature>
<evidence type="ECO:0000256" key="13">
    <source>
        <dbReference type="ARBA" id="ARBA00023204"/>
    </source>
</evidence>
<dbReference type="GO" id="GO:0009432">
    <property type="term" value="P:SOS response"/>
    <property type="evidence" value="ECO:0007669"/>
    <property type="project" value="UniProtKB-UniRule"/>
</dbReference>
<dbReference type="NCBIfam" id="NF001503">
    <property type="entry name" value="PRK00349.1"/>
    <property type="match status" value="1"/>
</dbReference>
<evidence type="ECO:0000259" key="15">
    <source>
        <dbReference type="PROSITE" id="PS50893"/>
    </source>
</evidence>
<keyword evidence="6 14" id="KW-0227">DNA damage</keyword>
<keyword evidence="7 14" id="KW-0228">DNA excision</keyword>
<dbReference type="InterPro" id="IPR004602">
    <property type="entry name" value="UvrA"/>
</dbReference>
<keyword evidence="3 14" id="KW-0479">Metal-binding</keyword>
<evidence type="ECO:0000256" key="7">
    <source>
        <dbReference type="ARBA" id="ARBA00022769"/>
    </source>
</evidence>
<evidence type="ECO:0000256" key="5">
    <source>
        <dbReference type="ARBA" id="ARBA00022741"/>
    </source>
</evidence>
<comment type="similarity">
    <text evidence="14">Belongs to the ABC transporter superfamily. UvrA family.</text>
</comment>
<dbReference type="FunFam" id="3.40.50.300:FF:000028">
    <property type="entry name" value="UvrABC system protein A"/>
    <property type="match status" value="1"/>
</dbReference>
<dbReference type="GO" id="GO:0009381">
    <property type="term" value="F:excinuclease ABC activity"/>
    <property type="evidence" value="ECO:0007669"/>
    <property type="project" value="UniProtKB-UniRule"/>
</dbReference>
<dbReference type="CDD" id="cd03270">
    <property type="entry name" value="ABC_UvrA_I"/>
    <property type="match status" value="1"/>
</dbReference>
<dbReference type="Pfam" id="PF17760">
    <property type="entry name" value="UvrA_inter"/>
    <property type="match status" value="1"/>
</dbReference>
<dbReference type="InterPro" id="IPR041102">
    <property type="entry name" value="UvrA_inter"/>
</dbReference>
<dbReference type="InterPro" id="IPR041552">
    <property type="entry name" value="UvrA_DNA-bd"/>
</dbReference>
<evidence type="ECO:0000256" key="9">
    <source>
        <dbReference type="ARBA" id="ARBA00022833"/>
    </source>
</evidence>
<comment type="caution">
    <text evidence="16">The sequence shown here is derived from an EMBL/GenBank/DDBJ whole genome shotgun (WGS) entry which is preliminary data.</text>
</comment>
<dbReference type="AlphaFoldDB" id="F3KJZ2"/>
<dbReference type="GO" id="GO:0006289">
    <property type="term" value="P:nucleotide-excision repair"/>
    <property type="evidence" value="ECO:0007669"/>
    <property type="project" value="UniProtKB-UniRule"/>
</dbReference>
<dbReference type="PANTHER" id="PTHR43152:SF3">
    <property type="entry name" value="UVRABC SYSTEM PROTEIN A"/>
    <property type="match status" value="1"/>
</dbReference>
<dbReference type="HOGENOM" id="CLU_001370_0_2_2"/>
<evidence type="ECO:0000256" key="2">
    <source>
        <dbReference type="ARBA" id="ARBA00022490"/>
    </source>
</evidence>
<dbReference type="PROSITE" id="PS50893">
    <property type="entry name" value="ABC_TRANSPORTER_2"/>
    <property type="match status" value="1"/>
</dbReference>